<evidence type="ECO:0000256" key="4">
    <source>
        <dbReference type="ARBA" id="ARBA00047960"/>
    </source>
</evidence>
<evidence type="ECO:0000259" key="7">
    <source>
        <dbReference type="PROSITE" id="PS50404"/>
    </source>
</evidence>
<evidence type="ECO:0000256" key="5">
    <source>
        <dbReference type="ARBA" id="ARBA00060024"/>
    </source>
</evidence>
<name>A0AAD5YL09_9APHY</name>
<dbReference type="PANTHER" id="PTHR44051:SF3">
    <property type="entry name" value="TRANSCRIPTIONAL REGULATOR URE2"/>
    <property type="match status" value="1"/>
</dbReference>
<dbReference type="InterPro" id="IPR036249">
    <property type="entry name" value="Thioredoxin-like_sf"/>
</dbReference>
<comment type="function">
    <text evidence="5">Involved in the oxidative stress response and detoxification.</text>
</comment>
<dbReference type="SFLD" id="SFLDG00358">
    <property type="entry name" value="Main_(cytGST)"/>
    <property type="match status" value="1"/>
</dbReference>
<dbReference type="Pfam" id="PF00043">
    <property type="entry name" value="GST_C"/>
    <property type="match status" value="1"/>
</dbReference>
<feature type="domain" description="GST C-terminal" evidence="8">
    <location>
        <begin position="95"/>
        <end position="224"/>
    </location>
</feature>
<evidence type="ECO:0000313" key="10">
    <source>
        <dbReference type="Proteomes" id="UP001212997"/>
    </source>
</evidence>
<dbReference type="PROSITE" id="PS50405">
    <property type="entry name" value="GST_CTER"/>
    <property type="match status" value="1"/>
</dbReference>
<dbReference type="InterPro" id="IPR036282">
    <property type="entry name" value="Glutathione-S-Trfase_C_sf"/>
</dbReference>
<feature type="domain" description="GST N-terminal" evidence="7">
    <location>
        <begin position="5"/>
        <end position="89"/>
    </location>
</feature>
<dbReference type="SFLD" id="SFLDS00019">
    <property type="entry name" value="Glutathione_Transferase_(cytos"/>
    <property type="match status" value="1"/>
</dbReference>
<dbReference type="InterPro" id="IPR040079">
    <property type="entry name" value="Glutathione_S-Trfase"/>
</dbReference>
<sequence length="224" mass="26009">MSHGKQFTLYSSVPAPNGWKVAFVLEELNLTYETVFLDLRGKEHLKPEHVALNPNGRIPTLVDHHNGDFTIWESDAIMYYLVDKYDKEHKLTPTTENDKYTYLQWLFFQSSGQGPYFGQATWFMNFHSEQLPSAIERYQDETIRIFGVLESVLSKQEWLAGNKCTAADLSFVPWTNIGVDIILPKREDFNFERDYPAVFAWHNKVKGRKSVSKLLALRAELLKK</sequence>
<keyword evidence="3" id="KW-0808">Transferase</keyword>
<dbReference type="SUPFAM" id="SSF47616">
    <property type="entry name" value="GST C-terminal domain-like"/>
    <property type="match status" value="1"/>
</dbReference>
<keyword evidence="10" id="KW-1185">Reference proteome</keyword>
<evidence type="ECO:0000256" key="6">
    <source>
        <dbReference type="RuleBase" id="RU003494"/>
    </source>
</evidence>
<dbReference type="SUPFAM" id="SSF52833">
    <property type="entry name" value="Thioredoxin-like"/>
    <property type="match status" value="1"/>
</dbReference>
<dbReference type="InterPro" id="IPR004046">
    <property type="entry name" value="GST_C"/>
</dbReference>
<evidence type="ECO:0000256" key="2">
    <source>
        <dbReference type="ARBA" id="ARBA00012452"/>
    </source>
</evidence>
<proteinExistence type="inferred from homology"/>
<dbReference type="EMBL" id="JANAWD010000089">
    <property type="protein sequence ID" value="KAJ3487532.1"/>
    <property type="molecule type" value="Genomic_DNA"/>
</dbReference>
<dbReference type="SFLD" id="SFLDG01151">
    <property type="entry name" value="Main.2:_Nu-like"/>
    <property type="match status" value="1"/>
</dbReference>
<dbReference type="GO" id="GO:0005634">
    <property type="term" value="C:nucleus"/>
    <property type="evidence" value="ECO:0007669"/>
    <property type="project" value="UniProtKB-ARBA"/>
</dbReference>
<accession>A0AAD5YL09</accession>
<dbReference type="FunFam" id="1.20.1050.130:FF:000016">
    <property type="entry name" value="Glutathione S-transferase 1"/>
    <property type="match status" value="1"/>
</dbReference>
<evidence type="ECO:0000259" key="8">
    <source>
        <dbReference type="PROSITE" id="PS50405"/>
    </source>
</evidence>
<dbReference type="InterPro" id="IPR004045">
    <property type="entry name" value="Glutathione_S-Trfase_N"/>
</dbReference>
<dbReference type="GO" id="GO:0004364">
    <property type="term" value="F:glutathione transferase activity"/>
    <property type="evidence" value="ECO:0007669"/>
    <property type="project" value="UniProtKB-EC"/>
</dbReference>
<organism evidence="9 10">
    <name type="scientific">Meripilus lineatus</name>
    <dbReference type="NCBI Taxonomy" id="2056292"/>
    <lineage>
        <taxon>Eukaryota</taxon>
        <taxon>Fungi</taxon>
        <taxon>Dikarya</taxon>
        <taxon>Basidiomycota</taxon>
        <taxon>Agaricomycotina</taxon>
        <taxon>Agaricomycetes</taxon>
        <taxon>Polyporales</taxon>
        <taxon>Meripilaceae</taxon>
        <taxon>Meripilus</taxon>
    </lineage>
</organism>
<comment type="caution">
    <text evidence="9">The sequence shown here is derived from an EMBL/GenBank/DDBJ whole genome shotgun (WGS) entry which is preliminary data.</text>
</comment>
<dbReference type="Proteomes" id="UP001212997">
    <property type="component" value="Unassembled WGS sequence"/>
</dbReference>
<dbReference type="CDD" id="cd03048">
    <property type="entry name" value="GST_N_Ure2p_like"/>
    <property type="match status" value="1"/>
</dbReference>
<evidence type="ECO:0000256" key="3">
    <source>
        <dbReference type="ARBA" id="ARBA00022679"/>
    </source>
</evidence>
<comment type="catalytic activity">
    <reaction evidence="4">
        <text>RX + glutathione = an S-substituted glutathione + a halide anion + H(+)</text>
        <dbReference type="Rhea" id="RHEA:16437"/>
        <dbReference type="ChEBI" id="CHEBI:15378"/>
        <dbReference type="ChEBI" id="CHEBI:16042"/>
        <dbReference type="ChEBI" id="CHEBI:17792"/>
        <dbReference type="ChEBI" id="CHEBI:57925"/>
        <dbReference type="ChEBI" id="CHEBI:90779"/>
        <dbReference type="EC" id="2.5.1.18"/>
    </reaction>
</comment>
<dbReference type="PANTHER" id="PTHR44051">
    <property type="entry name" value="GLUTATHIONE S-TRANSFERASE-RELATED"/>
    <property type="match status" value="1"/>
</dbReference>
<dbReference type="EC" id="2.5.1.18" evidence="2"/>
<dbReference type="Gene3D" id="1.20.1050.130">
    <property type="match status" value="1"/>
</dbReference>
<gene>
    <name evidence="9" type="ORF">NLI96_g3467</name>
</gene>
<dbReference type="PROSITE" id="PS50404">
    <property type="entry name" value="GST_NTER"/>
    <property type="match status" value="1"/>
</dbReference>
<dbReference type="GO" id="GO:0005737">
    <property type="term" value="C:cytoplasm"/>
    <property type="evidence" value="ECO:0007669"/>
    <property type="project" value="UniProtKB-ARBA"/>
</dbReference>
<comment type="similarity">
    <text evidence="1 6">Belongs to the GST superfamily.</text>
</comment>
<protein>
    <recommendedName>
        <fullName evidence="2">glutathione transferase</fullName>
        <ecNumber evidence="2">2.5.1.18</ecNumber>
    </recommendedName>
</protein>
<reference evidence="9" key="1">
    <citation type="submission" date="2022-07" db="EMBL/GenBank/DDBJ databases">
        <title>Genome Sequence of Physisporinus lineatus.</title>
        <authorList>
            <person name="Buettner E."/>
        </authorList>
    </citation>
    <scope>NUCLEOTIDE SEQUENCE</scope>
    <source>
        <strain evidence="9">VT162</strain>
    </source>
</reference>
<dbReference type="InterPro" id="IPR010987">
    <property type="entry name" value="Glutathione-S-Trfase_C-like"/>
</dbReference>
<dbReference type="AlphaFoldDB" id="A0AAD5YL09"/>
<evidence type="ECO:0000256" key="1">
    <source>
        <dbReference type="ARBA" id="ARBA00007409"/>
    </source>
</evidence>
<dbReference type="Pfam" id="PF02798">
    <property type="entry name" value="GST_N"/>
    <property type="match status" value="1"/>
</dbReference>
<evidence type="ECO:0000313" key="9">
    <source>
        <dbReference type="EMBL" id="KAJ3487532.1"/>
    </source>
</evidence>